<dbReference type="RefSeq" id="WP_162349073.1">
    <property type="nucleotide sequence ID" value="NZ_QOVG01000003.1"/>
</dbReference>
<keyword evidence="3" id="KW-1185">Reference proteome</keyword>
<accession>A0ABX0AAF1</accession>
<comment type="caution">
    <text evidence="2">The sequence shown here is derived from an EMBL/GenBank/DDBJ whole genome shotgun (WGS) entry which is preliminary data.</text>
</comment>
<dbReference type="EMBL" id="QOVG01000003">
    <property type="protein sequence ID" value="NDK38522.1"/>
    <property type="molecule type" value="Genomic_DNA"/>
</dbReference>
<evidence type="ECO:0000313" key="3">
    <source>
        <dbReference type="Proteomes" id="UP001429354"/>
    </source>
</evidence>
<gene>
    <name evidence="2" type="ORF">DT603_06655</name>
</gene>
<proteinExistence type="predicted"/>
<name>A0ABX0AAF1_9GAMM</name>
<feature type="chain" id="PRO_5046993275" evidence="1">
    <location>
        <begin position="23"/>
        <end position="155"/>
    </location>
</feature>
<evidence type="ECO:0000313" key="2">
    <source>
        <dbReference type="EMBL" id="NDK38522.1"/>
    </source>
</evidence>
<organism evidence="2 3">
    <name type="scientific">Pseudoxanthomonas gei</name>
    <dbReference type="NCBI Taxonomy" id="1383030"/>
    <lineage>
        <taxon>Bacteria</taxon>
        <taxon>Pseudomonadati</taxon>
        <taxon>Pseudomonadota</taxon>
        <taxon>Gammaproteobacteria</taxon>
        <taxon>Lysobacterales</taxon>
        <taxon>Lysobacteraceae</taxon>
        <taxon>Pseudoxanthomonas</taxon>
    </lineage>
</organism>
<dbReference type="Proteomes" id="UP001429354">
    <property type="component" value="Unassembled WGS sequence"/>
</dbReference>
<sequence length="155" mass="16839">MQQQLAALWFAFFMLAASPTHAADPSVAGLLARQRTISAGIESGTGPYGKLPGSVQSGIQAGQRRLEQLLDGKTTLSELAPSHRNEVLDLVTGIETALSDNRQRLACKQEARTGSNLMTRVCRTPSQIREEKEAGERLLGNERSRIKCNDDNGCM</sequence>
<keyword evidence="1" id="KW-0732">Signal</keyword>
<reference evidence="2 3" key="1">
    <citation type="submission" date="2018-07" db="EMBL/GenBank/DDBJ databases">
        <title>Whole genome Sequencing of Pseudoxanthomonas gei KCTC 32298 (T).</title>
        <authorList>
            <person name="Kumar S."/>
            <person name="Bansal K."/>
            <person name="Kaur A."/>
            <person name="Patil P."/>
            <person name="Sharma S."/>
            <person name="Patil P.B."/>
        </authorList>
    </citation>
    <scope>NUCLEOTIDE SEQUENCE [LARGE SCALE GENOMIC DNA]</scope>
    <source>
        <strain evidence="2 3">KCTC 32298</strain>
    </source>
</reference>
<feature type="signal peptide" evidence="1">
    <location>
        <begin position="1"/>
        <end position="22"/>
    </location>
</feature>
<protein>
    <submittedName>
        <fullName evidence="2">Uncharacterized protein</fullName>
    </submittedName>
</protein>
<evidence type="ECO:0000256" key="1">
    <source>
        <dbReference type="SAM" id="SignalP"/>
    </source>
</evidence>